<dbReference type="Gene3D" id="2.60.40.1120">
    <property type="entry name" value="Carboxypeptidase-like, regulatory domain"/>
    <property type="match status" value="1"/>
</dbReference>
<evidence type="ECO:0000256" key="11">
    <source>
        <dbReference type="PROSITE-ProRule" id="PRU01360"/>
    </source>
</evidence>
<evidence type="ECO:0000313" key="16">
    <source>
        <dbReference type="EMBL" id="MBC6491841.1"/>
    </source>
</evidence>
<dbReference type="Gene3D" id="2.40.170.20">
    <property type="entry name" value="TonB-dependent receptor, beta-barrel domain"/>
    <property type="match status" value="1"/>
</dbReference>
<keyword evidence="4" id="KW-0410">Iron transport</keyword>
<evidence type="ECO:0000256" key="1">
    <source>
        <dbReference type="ARBA" id="ARBA00004571"/>
    </source>
</evidence>
<dbReference type="SUPFAM" id="SSF49464">
    <property type="entry name" value="Carboxypeptidase regulatory domain-like"/>
    <property type="match status" value="1"/>
</dbReference>
<evidence type="ECO:0008006" key="18">
    <source>
        <dbReference type="Google" id="ProtNLM"/>
    </source>
</evidence>
<dbReference type="EMBL" id="MBUA01000023">
    <property type="protein sequence ID" value="MBC6491841.1"/>
    <property type="molecule type" value="Genomic_DNA"/>
</dbReference>
<keyword evidence="10 11" id="KW-0998">Cell outer membrane</keyword>
<comment type="similarity">
    <text evidence="11 12">Belongs to the TonB-dependent receptor family.</text>
</comment>
<keyword evidence="13" id="KW-0732">Signal</keyword>
<keyword evidence="2 11" id="KW-0813">Transport</keyword>
<evidence type="ECO:0000256" key="8">
    <source>
        <dbReference type="ARBA" id="ARBA00023077"/>
    </source>
</evidence>
<dbReference type="PROSITE" id="PS52016">
    <property type="entry name" value="TONB_DEPENDENT_REC_3"/>
    <property type="match status" value="1"/>
</dbReference>
<evidence type="ECO:0000256" key="10">
    <source>
        <dbReference type="ARBA" id="ARBA00023237"/>
    </source>
</evidence>
<evidence type="ECO:0000256" key="13">
    <source>
        <dbReference type="SAM" id="SignalP"/>
    </source>
</evidence>
<evidence type="ECO:0000256" key="12">
    <source>
        <dbReference type="RuleBase" id="RU003357"/>
    </source>
</evidence>
<feature type="chain" id="PRO_5046462082" description="TonB-dependent receptor" evidence="13">
    <location>
        <begin position="22"/>
        <end position="787"/>
    </location>
</feature>
<proteinExistence type="inferred from homology"/>
<evidence type="ECO:0000313" key="17">
    <source>
        <dbReference type="Proteomes" id="UP000765802"/>
    </source>
</evidence>
<protein>
    <recommendedName>
        <fullName evidence="18">TonB-dependent receptor</fullName>
    </recommendedName>
</protein>
<gene>
    <name evidence="16" type="ORF">BC349_12335</name>
</gene>
<comment type="caution">
    <text evidence="16">The sequence shown here is derived from an EMBL/GenBank/DDBJ whole genome shotgun (WGS) entry which is preliminary data.</text>
</comment>
<evidence type="ECO:0000256" key="3">
    <source>
        <dbReference type="ARBA" id="ARBA00022452"/>
    </source>
</evidence>
<evidence type="ECO:0000256" key="2">
    <source>
        <dbReference type="ARBA" id="ARBA00022448"/>
    </source>
</evidence>
<dbReference type="Proteomes" id="UP000765802">
    <property type="component" value="Unassembled WGS sequence"/>
</dbReference>
<dbReference type="RefSeq" id="WP_187257161.1">
    <property type="nucleotide sequence ID" value="NZ_MBUA01000023.1"/>
</dbReference>
<evidence type="ECO:0000256" key="6">
    <source>
        <dbReference type="ARBA" id="ARBA00023004"/>
    </source>
</evidence>
<keyword evidence="6" id="KW-0408">Iron</keyword>
<keyword evidence="5 11" id="KW-0812">Transmembrane</keyword>
<dbReference type="Pfam" id="PF13715">
    <property type="entry name" value="CarbopepD_reg_2"/>
    <property type="match status" value="1"/>
</dbReference>
<dbReference type="PANTHER" id="PTHR32552:SF81">
    <property type="entry name" value="TONB-DEPENDENT OUTER MEMBRANE RECEPTOR"/>
    <property type="match status" value="1"/>
</dbReference>
<dbReference type="SUPFAM" id="SSF56935">
    <property type="entry name" value="Porins"/>
    <property type="match status" value="1"/>
</dbReference>
<feature type="domain" description="TonB-dependent receptor-like beta-barrel" evidence="14">
    <location>
        <begin position="246"/>
        <end position="756"/>
    </location>
</feature>
<feature type="signal peptide" evidence="13">
    <location>
        <begin position="1"/>
        <end position="21"/>
    </location>
</feature>
<dbReference type="InterPro" id="IPR036942">
    <property type="entry name" value="Beta-barrel_TonB_sf"/>
</dbReference>
<evidence type="ECO:0000259" key="14">
    <source>
        <dbReference type="Pfam" id="PF00593"/>
    </source>
</evidence>
<dbReference type="InterPro" id="IPR000531">
    <property type="entry name" value="Beta-barrel_TonB"/>
</dbReference>
<dbReference type="InterPro" id="IPR039426">
    <property type="entry name" value="TonB-dep_rcpt-like"/>
</dbReference>
<feature type="domain" description="TonB-dependent receptor plug" evidence="15">
    <location>
        <begin position="121"/>
        <end position="223"/>
    </location>
</feature>
<keyword evidence="3 11" id="KW-1134">Transmembrane beta strand</keyword>
<dbReference type="InterPro" id="IPR012910">
    <property type="entry name" value="Plug_dom"/>
</dbReference>
<dbReference type="Pfam" id="PF07715">
    <property type="entry name" value="Plug"/>
    <property type="match status" value="1"/>
</dbReference>
<evidence type="ECO:0000256" key="7">
    <source>
        <dbReference type="ARBA" id="ARBA00023065"/>
    </source>
</evidence>
<evidence type="ECO:0000259" key="15">
    <source>
        <dbReference type="Pfam" id="PF07715"/>
    </source>
</evidence>
<sequence>MMSKRFVSVLAAVLLVFSATAQQPVIKGKVTDKSGKGLGGVSVRVLNTSLGTITGQEGDFQLAALQHGSYELELSMIGYASTVVTAQTGDKGDANTYILQIQSRQLDDVLVTAEKREGLIQKAPLSVTSLSARQVQQYRLWNAKELTAIVPNFYSNNSGDERNVTSIRGITTTSYDPAVAVYVDGVNQFSLDSYIPQLADVERIEVLRGPQGTLYGRNAMGGVINIITKQPGNTTSGFAEVNMGNYGLQRYQAGIRTPVVKGKLFAGASAVYHQRDGYYTNEFNNSSYDKQHALTGNYFLKWLPASNWSVTYNFKHQNNRNHGAFPMVFGVEDAINNAYKLNQNAVARMVDNTMNTSLSVQHQARDFNFISQTAYQTNYRYYQSPLDGDFSPLDAVEVINDFGRDWNRVKIFTQEFRFSSPAQKSSRLNWLAGAFFFRQHNPVKQATHFGEDAEMMGAPMTNFSTINTSTGKNRGMAFFGQANYAFTSKLSFIAGLRYDRENRELKVKGEFQPDGDDAFTTQPDTAATNTFSAISPKVGAAYQLDSQNNIFASFSRGFRTGGLTQLSSDPSQPPLYPYKPEYSNNIEIGWKGRFLENRLQMAVTAFYTGVTDAQVPALVLPDAITVTRNTGKLNSRGLELEAAARLAEGLELDYSFGYTYAKYSELKVSSNGDEVNLDGKRQIFTPDVTSMLALQYSVALLPKQQVALVARAEWIYLGQQYFDLANNIRQSPYQLINTRLGVSSRFGEIHFWARNLTKRKYMAYAYDFGAVHIGDPQTMGITITTKF</sequence>
<keyword evidence="17" id="KW-1185">Reference proteome</keyword>
<evidence type="ECO:0000256" key="4">
    <source>
        <dbReference type="ARBA" id="ARBA00022496"/>
    </source>
</evidence>
<keyword evidence="9 11" id="KW-0472">Membrane</keyword>
<dbReference type="Pfam" id="PF00593">
    <property type="entry name" value="TonB_dep_Rec_b-barrel"/>
    <property type="match status" value="1"/>
</dbReference>
<keyword evidence="7" id="KW-0406">Ion transport</keyword>
<dbReference type="PANTHER" id="PTHR32552">
    <property type="entry name" value="FERRICHROME IRON RECEPTOR-RELATED"/>
    <property type="match status" value="1"/>
</dbReference>
<keyword evidence="8 12" id="KW-0798">TonB box</keyword>
<dbReference type="CDD" id="cd01347">
    <property type="entry name" value="ligand_gated_channel"/>
    <property type="match status" value="1"/>
</dbReference>
<evidence type="ECO:0000256" key="9">
    <source>
        <dbReference type="ARBA" id="ARBA00023136"/>
    </source>
</evidence>
<comment type="subcellular location">
    <subcellularLocation>
        <location evidence="1 11">Cell outer membrane</location>
        <topology evidence="1 11">Multi-pass membrane protein</topology>
    </subcellularLocation>
</comment>
<evidence type="ECO:0000256" key="5">
    <source>
        <dbReference type="ARBA" id="ARBA00022692"/>
    </source>
</evidence>
<dbReference type="InterPro" id="IPR008969">
    <property type="entry name" value="CarboxyPept-like_regulatory"/>
</dbReference>
<organism evidence="16 17">
    <name type="scientific">Flavihumibacter stibioxidans</name>
    <dbReference type="NCBI Taxonomy" id="1834163"/>
    <lineage>
        <taxon>Bacteria</taxon>
        <taxon>Pseudomonadati</taxon>
        <taxon>Bacteroidota</taxon>
        <taxon>Chitinophagia</taxon>
        <taxon>Chitinophagales</taxon>
        <taxon>Chitinophagaceae</taxon>
        <taxon>Flavihumibacter</taxon>
    </lineage>
</organism>
<name>A0ABR7MB38_9BACT</name>
<accession>A0ABR7MB38</accession>
<reference evidence="16 17" key="1">
    <citation type="submission" date="2016-07" db="EMBL/GenBank/DDBJ databases">
        <title>Genome analysis of Flavihumibacter stibioxidans YS-17.</title>
        <authorList>
            <person name="Shi K."/>
            <person name="Han Y."/>
            <person name="Wang G."/>
        </authorList>
    </citation>
    <scope>NUCLEOTIDE SEQUENCE [LARGE SCALE GENOMIC DNA]</scope>
    <source>
        <strain evidence="16 17">YS-17</strain>
    </source>
</reference>